<dbReference type="InterPro" id="IPR008927">
    <property type="entry name" value="6-PGluconate_DH-like_C_sf"/>
</dbReference>
<evidence type="ECO:0000313" key="3">
    <source>
        <dbReference type="EMBL" id="MBL6903843.1"/>
    </source>
</evidence>
<evidence type="ECO:0000259" key="2">
    <source>
        <dbReference type="PROSITE" id="PS51176"/>
    </source>
</evidence>
<comment type="caution">
    <text evidence="3">The sequence shown here is derived from an EMBL/GenBank/DDBJ whole genome shotgun (WGS) entry which is preliminary data.</text>
</comment>
<dbReference type="EMBL" id="JADHSG010000023">
    <property type="protein sequence ID" value="MBL6903843.1"/>
    <property type="molecule type" value="Genomic_DNA"/>
</dbReference>
<dbReference type="Pfam" id="PF02153">
    <property type="entry name" value="PDH_N"/>
    <property type="match status" value="1"/>
</dbReference>
<dbReference type="InterPro" id="IPR003099">
    <property type="entry name" value="Prephen_DH"/>
</dbReference>
<dbReference type="InterPro" id="IPR036291">
    <property type="entry name" value="NAD(P)-bd_dom_sf"/>
</dbReference>
<dbReference type="Gene3D" id="1.10.3660.10">
    <property type="entry name" value="6-phosphogluconate dehydrogenase C-terminal like domain"/>
    <property type="match status" value="1"/>
</dbReference>
<sequence>MNSIVIIGLGLMGGSVAKALKNKNPEIVISAFDHNDSALDLALDVGIIDKKISTLEEINKLEPKDVDIIIIAVPVIESLKVFDAINGLFNSDITITDTASAKSLISDHLEENYSSPTNIILSHPMAGSHNTGVGYADEAMFNNKKVLITELQNPKDHCLQLVTNLWESLGAAVFKIDPIKHDEIMSYASHLPHVISYAVLNSIMKNPNENITTFSAGGLKDFVRIGGSDPKMWTDIFLSNKDSILKAINAYKDSLDELSELLEADNEKSLQDLLTTIKEYKNSKF</sequence>
<dbReference type="PANTHER" id="PTHR21363">
    <property type="entry name" value="PREPHENATE DEHYDROGENASE"/>
    <property type="match status" value="1"/>
</dbReference>
<dbReference type="GO" id="GO:0004665">
    <property type="term" value="F:prephenate dehydrogenase (NADP+) activity"/>
    <property type="evidence" value="ECO:0007669"/>
    <property type="project" value="InterPro"/>
</dbReference>
<feature type="domain" description="Prephenate/arogenate dehydrogenase" evidence="2">
    <location>
        <begin position="2"/>
        <end position="285"/>
    </location>
</feature>
<dbReference type="Gene3D" id="3.40.50.720">
    <property type="entry name" value="NAD(P)-binding Rossmann-like Domain"/>
    <property type="match status" value="1"/>
</dbReference>
<dbReference type="InterPro" id="IPR046825">
    <property type="entry name" value="PDH_C"/>
</dbReference>
<dbReference type="InterPro" id="IPR050812">
    <property type="entry name" value="Preph/Arog_dehydrog"/>
</dbReference>
<protein>
    <submittedName>
        <fullName evidence="3">Prephenate dehydrogenase/arogenate dehydrogenase family protein</fullName>
    </submittedName>
</protein>
<dbReference type="FunFam" id="3.40.50.720:FF:000208">
    <property type="entry name" value="Prephenate dehydrogenase"/>
    <property type="match status" value="1"/>
</dbReference>
<dbReference type="PANTHER" id="PTHR21363:SF0">
    <property type="entry name" value="PREPHENATE DEHYDROGENASE [NADP(+)]"/>
    <property type="match status" value="1"/>
</dbReference>
<keyword evidence="1" id="KW-0560">Oxidoreductase</keyword>
<proteinExistence type="predicted"/>
<dbReference type="AlphaFoldDB" id="A0A937M370"/>
<dbReference type="SUPFAM" id="SSF48179">
    <property type="entry name" value="6-phosphogluconate dehydrogenase C-terminal domain-like"/>
    <property type="match status" value="1"/>
</dbReference>
<evidence type="ECO:0000313" key="4">
    <source>
        <dbReference type="Proteomes" id="UP000705230"/>
    </source>
</evidence>
<dbReference type="Proteomes" id="UP000705230">
    <property type="component" value="Unassembled WGS sequence"/>
</dbReference>
<dbReference type="GO" id="GO:0070403">
    <property type="term" value="F:NAD+ binding"/>
    <property type="evidence" value="ECO:0007669"/>
    <property type="project" value="InterPro"/>
</dbReference>
<dbReference type="PROSITE" id="PS51176">
    <property type="entry name" value="PDH_ADH"/>
    <property type="match status" value="1"/>
</dbReference>
<dbReference type="GO" id="GO:0006571">
    <property type="term" value="P:tyrosine biosynthetic process"/>
    <property type="evidence" value="ECO:0007669"/>
    <property type="project" value="InterPro"/>
</dbReference>
<reference evidence="3" key="1">
    <citation type="submission" date="2020-10" db="EMBL/GenBank/DDBJ databases">
        <title>Microbiome of the Black Sea water column analyzed by genome centric metagenomics.</title>
        <authorList>
            <person name="Cabello-Yeves P.J."/>
            <person name="Callieri C."/>
            <person name="Picazo A."/>
            <person name="Mehrshad M."/>
            <person name="Haro-Moreno J.M."/>
            <person name="Roda-Garcia J."/>
            <person name="Dzembekova N."/>
            <person name="Slabakova V."/>
            <person name="Slabakova N."/>
            <person name="Moncheva S."/>
            <person name="Rodriguez-Valera F."/>
        </authorList>
    </citation>
    <scope>NUCLEOTIDE SEQUENCE</scope>
    <source>
        <strain evidence="3">BS30m-G43</strain>
    </source>
</reference>
<organism evidence="3 4">
    <name type="scientific">SAR86 cluster bacterium</name>
    <dbReference type="NCBI Taxonomy" id="2030880"/>
    <lineage>
        <taxon>Bacteria</taxon>
        <taxon>Pseudomonadati</taxon>
        <taxon>Pseudomonadota</taxon>
        <taxon>Gammaproteobacteria</taxon>
        <taxon>SAR86 cluster</taxon>
    </lineage>
</organism>
<dbReference type="InterPro" id="IPR046826">
    <property type="entry name" value="PDH_N"/>
</dbReference>
<accession>A0A937M370</accession>
<evidence type="ECO:0000256" key="1">
    <source>
        <dbReference type="ARBA" id="ARBA00023002"/>
    </source>
</evidence>
<dbReference type="Pfam" id="PF20463">
    <property type="entry name" value="PDH_C"/>
    <property type="match status" value="1"/>
</dbReference>
<dbReference type="SUPFAM" id="SSF51735">
    <property type="entry name" value="NAD(P)-binding Rossmann-fold domains"/>
    <property type="match status" value="1"/>
</dbReference>
<dbReference type="GO" id="GO:0008977">
    <property type="term" value="F:prephenate dehydrogenase (NAD+) activity"/>
    <property type="evidence" value="ECO:0007669"/>
    <property type="project" value="InterPro"/>
</dbReference>
<name>A0A937M370_9GAMM</name>
<gene>
    <name evidence="3" type="ORF">ISR29_06560</name>
</gene>